<dbReference type="InterPro" id="IPR013986">
    <property type="entry name" value="DExx_box_DNA_helicase_dom_sf"/>
</dbReference>
<evidence type="ECO:0000256" key="6">
    <source>
        <dbReference type="ARBA" id="ARBA00022840"/>
    </source>
</evidence>
<feature type="domain" description="UvrD-like helicase C-terminal" evidence="15">
    <location>
        <begin position="434"/>
        <end position="701"/>
    </location>
</feature>
<dbReference type="RefSeq" id="WP_290288316.1">
    <property type="nucleotide sequence ID" value="NZ_CP047211.1"/>
</dbReference>
<keyword evidence="7" id="KW-0238">DNA-binding</keyword>
<evidence type="ECO:0000259" key="14">
    <source>
        <dbReference type="PROSITE" id="PS51198"/>
    </source>
</evidence>
<accession>A0ABV7ZR11</accession>
<dbReference type="SUPFAM" id="SSF52540">
    <property type="entry name" value="P-loop containing nucleoside triphosphate hydrolases"/>
    <property type="match status" value="1"/>
</dbReference>
<evidence type="ECO:0000256" key="12">
    <source>
        <dbReference type="ARBA" id="ARBA00048988"/>
    </source>
</evidence>
<dbReference type="GO" id="GO:0008854">
    <property type="term" value="F:exodeoxyribonuclease V activity"/>
    <property type="evidence" value="ECO:0007669"/>
    <property type="project" value="UniProtKB-EC"/>
</dbReference>
<dbReference type="Gene3D" id="1.10.10.160">
    <property type="match status" value="1"/>
</dbReference>
<evidence type="ECO:0000256" key="7">
    <source>
        <dbReference type="ARBA" id="ARBA00023125"/>
    </source>
</evidence>
<evidence type="ECO:0000256" key="11">
    <source>
        <dbReference type="ARBA" id="ARBA00034808"/>
    </source>
</evidence>
<evidence type="ECO:0000313" key="16">
    <source>
        <dbReference type="EMBL" id="MFC3849600.1"/>
    </source>
</evidence>
<keyword evidence="5 13" id="KW-0347">Helicase</keyword>
<evidence type="ECO:0000259" key="15">
    <source>
        <dbReference type="PROSITE" id="PS51217"/>
    </source>
</evidence>
<comment type="catalytic activity">
    <reaction evidence="10">
        <text>Couples ATP hydrolysis with the unwinding of duplex DNA by translocating in the 3'-5' direction.</text>
        <dbReference type="EC" id="5.6.2.4"/>
    </reaction>
</comment>
<comment type="caution">
    <text evidence="16">The sequence shown here is derived from an EMBL/GenBank/DDBJ whole genome shotgun (WGS) entry which is preliminary data.</text>
</comment>
<dbReference type="InterPro" id="IPR000212">
    <property type="entry name" value="DNA_helicase_UvrD/REP"/>
</dbReference>
<keyword evidence="6 13" id="KW-0067">ATP-binding</keyword>
<gene>
    <name evidence="16" type="ORF">ACFORJ_05420</name>
</gene>
<evidence type="ECO:0000256" key="10">
    <source>
        <dbReference type="ARBA" id="ARBA00034617"/>
    </source>
</evidence>
<sequence length="1063" mass="114737">MSDRKQTSTMKQTGTMKSTIITASAGTGKTWTITDKLADRIERGLSPSAIIATTFTTKAAGELSERIRSKLIDRGQIAEAQAIGSALVGTVNSVSATLVRDFAIDAGLSPELETLTEVAANRVFELSCDTVIADAESTHRDLFRRTGYDRPVDAFEHDNRKSFSDTVRDVADAARQNLIAPEELAAHAEASLDELIGVLDNISGEAAADDRPDWARNAIAACEAAIDHDAGDERNAAVGRRRKFADLAEKMRGDLGRITWNEWAELAGAKSPKAIAAEFADFEGIAADIAANPAYRADVATLTRLVLGTAARCLVAYDDHKKALGLIDFTDQEVLALRIIRTSASVRAAIADTYEVLVVDEFQDTNPIQLALFFALGQLAGEVIWVGDPKQSIYGFRGSDPKLMAAAFDELAAHGTVEKLDRSWRSFENPLKLTNELFSASMPDADVRLRVAEPMAREHAGGDVRVWRPSTDGGNSNSPWFGAIVKGVSSLIAEGTAPGDIAVLARSRANVDAIVDRLTEAGIPCTGDKTDLRATREGQIIRAALGFLLDDRDTRALVELIVLCDDHAAHGTWFEKLTTADTTRDSRDGLLREWAEDDALAPLRELRAAAVNLTPVECVRQVIDALDLRRRIIGWTRPSRRMGTLDAFTGLAREYQDETRSAGGATSLSGFLAWFDAIDEPPQTGGDADSVYVDTMHSAKGLEWDAVCVAVPKPKDRFTPDGHWVASNGAPTLEDPLGDRYLRFWPAAPAKAKLIVEAMAAHPVQKERAAAGIEDARRLAYVSLTRAAKHSILCARSGYDDFDAVRGTAASMRLGDGSVIVTDADGAEAVVPARIETMVWDDSDAAPAVPSRHRPGLDWLRGPAPTDRLVPARVAPSSIAATDEQKSRAAVTERAVLGTPLVSGGGQHWDRVGEAVHGYLGLPLAHLGEERRERAAQRLIDAWGVGAHVTAATMADVGARWLEWLGREFPGATIRTEVPVAWRNAAQQVHEGWIDQLLELPDGRVILVDHKTYPGDDPIGHLRDNHIGQLSGYAEALDLAGAGRPAEILVHLPLKGLVVEIRP</sequence>
<feature type="binding site" evidence="13">
    <location>
        <begin position="23"/>
        <end position="30"/>
    </location>
    <ligand>
        <name>ATP</name>
        <dbReference type="ChEBI" id="CHEBI:30616"/>
    </ligand>
</feature>
<keyword evidence="2 13" id="KW-0547">Nucleotide-binding</keyword>
<organism evidence="16 17">
    <name type="scientific">Corynebacterium hansenii</name>
    <dbReference type="NCBI Taxonomy" id="394964"/>
    <lineage>
        <taxon>Bacteria</taxon>
        <taxon>Bacillati</taxon>
        <taxon>Actinomycetota</taxon>
        <taxon>Actinomycetes</taxon>
        <taxon>Mycobacteriales</taxon>
        <taxon>Corynebacteriaceae</taxon>
        <taxon>Corynebacterium</taxon>
    </lineage>
</organism>
<dbReference type="PROSITE" id="PS51217">
    <property type="entry name" value="UVRD_HELICASE_CTER"/>
    <property type="match status" value="1"/>
</dbReference>
<dbReference type="InterPro" id="IPR014017">
    <property type="entry name" value="DNA_helicase_UvrD-like_C"/>
</dbReference>
<dbReference type="EMBL" id="JBHRZN010000002">
    <property type="protein sequence ID" value="MFC3849600.1"/>
    <property type="molecule type" value="Genomic_DNA"/>
</dbReference>
<dbReference type="Proteomes" id="UP001595751">
    <property type="component" value="Unassembled WGS sequence"/>
</dbReference>
<keyword evidence="17" id="KW-1185">Reference proteome</keyword>
<proteinExistence type="inferred from homology"/>
<evidence type="ECO:0000256" key="8">
    <source>
        <dbReference type="ARBA" id="ARBA00023204"/>
    </source>
</evidence>
<evidence type="ECO:0000256" key="3">
    <source>
        <dbReference type="ARBA" id="ARBA00022763"/>
    </source>
</evidence>
<evidence type="ECO:0000256" key="4">
    <source>
        <dbReference type="ARBA" id="ARBA00022801"/>
    </source>
</evidence>
<dbReference type="PROSITE" id="PS51198">
    <property type="entry name" value="UVRD_HELICASE_ATP_BIND"/>
    <property type="match status" value="1"/>
</dbReference>
<protein>
    <recommendedName>
        <fullName evidence="11">DNA 3'-5' helicase</fullName>
        <ecNumber evidence="11">5.6.2.4</ecNumber>
    </recommendedName>
</protein>
<feature type="domain" description="UvrD-like helicase ATP-binding" evidence="14">
    <location>
        <begin position="2"/>
        <end position="427"/>
    </location>
</feature>
<dbReference type="PANTHER" id="PTHR11070">
    <property type="entry name" value="UVRD / RECB / PCRA DNA HELICASE FAMILY MEMBER"/>
    <property type="match status" value="1"/>
</dbReference>
<dbReference type="PANTHER" id="PTHR11070:SF2">
    <property type="entry name" value="ATP-DEPENDENT DNA HELICASE SRS2"/>
    <property type="match status" value="1"/>
</dbReference>
<comment type="similarity">
    <text evidence="1">Belongs to the helicase family. UvrD subfamily.</text>
</comment>
<keyword evidence="4 13" id="KW-0378">Hydrolase</keyword>
<dbReference type="Gene3D" id="3.40.50.300">
    <property type="entry name" value="P-loop containing nucleotide triphosphate hydrolases"/>
    <property type="match status" value="4"/>
</dbReference>
<dbReference type="Pfam" id="PF00580">
    <property type="entry name" value="UvrD-helicase"/>
    <property type="match status" value="2"/>
</dbReference>
<keyword evidence="8" id="KW-0234">DNA repair</keyword>
<dbReference type="InterPro" id="IPR027417">
    <property type="entry name" value="P-loop_NTPase"/>
</dbReference>
<name>A0ABV7ZR11_9CORY</name>
<evidence type="ECO:0000256" key="5">
    <source>
        <dbReference type="ARBA" id="ARBA00022806"/>
    </source>
</evidence>
<evidence type="ECO:0000256" key="13">
    <source>
        <dbReference type="PROSITE-ProRule" id="PRU00560"/>
    </source>
</evidence>
<dbReference type="EC" id="5.6.2.4" evidence="11"/>
<comment type="catalytic activity">
    <reaction evidence="12">
        <text>ATP + H2O = ADP + phosphate + H(+)</text>
        <dbReference type="Rhea" id="RHEA:13065"/>
        <dbReference type="ChEBI" id="CHEBI:15377"/>
        <dbReference type="ChEBI" id="CHEBI:15378"/>
        <dbReference type="ChEBI" id="CHEBI:30616"/>
        <dbReference type="ChEBI" id="CHEBI:43474"/>
        <dbReference type="ChEBI" id="CHEBI:456216"/>
        <dbReference type="EC" id="5.6.2.4"/>
    </reaction>
</comment>
<evidence type="ECO:0000256" key="2">
    <source>
        <dbReference type="ARBA" id="ARBA00022741"/>
    </source>
</evidence>
<evidence type="ECO:0000256" key="1">
    <source>
        <dbReference type="ARBA" id="ARBA00009922"/>
    </source>
</evidence>
<dbReference type="InterPro" id="IPR014016">
    <property type="entry name" value="UvrD-like_ATP-bd"/>
</dbReference>
<evidence type="ECO:0000313" key="17">
    <source>
        <dbReference type="Proteomes" id="UP001595751"/>
    </source>
</evidence>
<evidence type="ECO:0000256" key="9">
    <source>
        <dbReference type="ARBA" id="ARBA00023235"/>
    </source>
</evidence>
<reference evidence="17" key="1">
    <citation type="journal article" date="2019" name="Int. J. Syst. Evol. Microbiol.">
        <title>The Global Catalogue of Microorganisms (GCM) 10K type strain sequencing project: providing services to taxonomists for standard genome sequencing and annotation.</title>
        <authorList>
            <consortium name="The Broad Institute Genomics Platform"/>
            <consortium name="The Broad Institute Genome Sequencing Center for Infectious Disease"/>
            <person name="Wu L."/>
            <person name="Ma J."/>
        </authorList>
    </citation>
    <scope>NUCLEOTIDE SEQUENCE [LARGE SCALE GENOMIC DNA]</scope>
    <source>
        <strain evidence="17">CCUG 53252</strain>
    </source>
</reference>
<dbReference type="Pfam" id="PF13361">
    <property type="entry name" value="UvrD_C"/>
    <property type="match status" value="1"/>
</dbReference>
<keyword evidence="3" id="KW-0227">DNA damage</keyword>
<keyword evidence="9" id="KW-0413">Isomerase</keyword>